<reference evidence="2 3" key="1">
    <citation type="journal article" date="2024" name="Science">
        <title>Giant polyketide synthase enzymes in the biosynthesis of giant marine polyether toxins.</title>
        <authorList>
            <person name="Fallon T.R."/>
            <person name="Shende V.V."/>
            <person name="Wierzbicki I.H."/>
            <person name="Pendleton A.L."/>
            <person name="Watervoot N.F."/>
            <person name="Auber R.P."/>
            <person name="Gonzalez D.J."/>
            <person name="Wisecaver J.H."/>
            <person name="Moore B.S."/>
        </authorList>
    </citation>
    <scope>NUCLEOTIDE SEQUENCE [LARGE SCALE GENOMIC DNA]</scope>
    <source>
        <strain evidence="2 3">12B1</strain>
    </source>
</reference>
<keyword evidence="3" id="KW-1185">Reference proteome</keyword>
<dbReference type="Gene3D" id="3.30.450.30">
    <property type="entry name" value="Dynein light chain 2a, cytoplasmic"/>
    <property type="match status" value="1"/>
</dbReference>
<evidence type="ECO:0008006" key="4">
    <source>
        <dbReference type="Google" id="ProtNLM"/>
    </source>
</evidence>
<dbReference type="Proteomes" id="UP001515480">
    <property type="component" value="Unassembled WGS sequence"/>
</dbReference>
<dbReference type="PANTHER" id="PTHR13378">
    <property type="entry name" value="REGULATOR COMPLEX PROTEIN LAMTOR3"/>
    <property type="match status" value="1"/>
</dbReference>
<name>A0AB34ITR2_PRYPA</name>
<dbReference type="InterPro" id="IPR015019">
    <property type="entry name" value="LAMTOR3"/>
</dbReference>
<gene>
    <name evidence="2" type="ORF">AB1Y20_008511</name>
</gene>
<evidence type="ECO:0000256" key="1">
    <source>
        <dbReference type="ARBA" id="ARBA00005356"/>
    </source>
</evidence>
<dbReference type="EMBL" id="JBGBPQ010000019">
    <property type="protein sequence ID" value="KAL1504733.1"/>
    <property type="molecule type" value="Genomic_DNA"/>
</dbReference>
<dbReference type="GO" id="GO:0032008">
    <property type="term" value="P:positive regulation of TOR signaling"/>
    <property type="evidence" value="ECO:0007669"/>
    <property type="project" value="TreeGrafter"/>
</dbReference>
<dbReference type="AlphaFoldDB" id="A0AB34ITR2"/>
<dbReference type="PANTHER" id="PTHR13378:SF1">
    <property type="entry name" value="RAGULATOR COMPLEX PROTEIN LAMTOR3"/>
    <property type="match status" value="1"/>
</dbReference>
<comment type="similarity">
    <text evidence="1">Belongs to the LAMTOR3 family.</text>
</comment>
<sequence length="126" mass="12958">MAVPAFEAALDALSHVELEAVLVTDHDGVVLLRAGEGAEDASIQRMAASYAQTTEHVSSKMQLGKNKLVAAMYENAVVVHASCPPLVLTLKAAAGSNLGLMMDAAPQAVAALQPLCRSAEAVSTTS</sequence>
<dbReference type="Pfam" id="PF08923">
    <property type="entry name" value="MAPKK1_Int"/>
    <property type="match status" value="1"/>
</dbReference>
<organism evidence="2 3">
    <name type="scientific">Prymnesium parvum</name>
    <name type="common">Toxic golden alga</name>
    <dbReference type="NCBI Taxonomy" id="97485"/>
    <lineage>
        <taxon>Eukaryota</taxon>
        <taxon>Haptista</taxon>
        <taxon>Haptophyta</taxon>
        <taxon>Prymnesiophyceae</taxon>
        <taxon>Prymnesiales</taxon>
        <taxon>Prymnesiaceae</taxon>
        <taxon>Prymnesium</taxon>
    </lineage>
</organism>
<accession>A0AB34ITR2</accession>
<evidence type="ECO:0000313" key="3">
    <source>
        <dbReference type="Proteomes" id="UP001515480"/>
    </source>
</evidence>
<dbReference type="GO" id="GO:0071986">
    <property type="term" value="C:Ragulator complex"/>
    <property type="evidence" value="ECO:0007669"/>
    <property type="project" value="TreeGrafter"/>
</dbReference>
<dbReference type="SUPFAM" id="SSF103196">
    <property type="entry name" value="Roadblock/LC7 domain"/>
    <property type="match status" value="1"/>
</dbReference>
<dbReference type="SMART" id="SM01278">
    <property type="entry name" value="MAPKK1_Int"/>
    <property type="match status" value="1"/>
</dbReference>
<comment type="caution">
    <text evidence="2">The sequence shown here is derived from an EMBL/GenBank/DDBJ whole genome shotgun (WGS) entry which is preliminary data.</text>
</comment>
<dbReference type="GO" id="GO:0071230">
    <property type="term" value="P:cellular response to amino acid stimulus"/>
    <property type="evidence" value="ECO:0007669"/>
    <property type="project" value="TreeGrafter"/>
</dbReference>
<proteinExistence type="inferred from homology"/>
<evidence type="ECO:0000313" key="2">
    <source>
        <dbReference type="EMBL" id="KAL1504733.1"/>
    </source>
</evidence>
<protein>
    <recommendedName>
        <fullName evidence="4">Late endosomal/lysosomal adaptor and MAPK and MTOR activator 5</fullName>
    </recommendedName>
</protein>